<dbReference type="RefSeq" id="WP_169947573.1">
    <property type="nucleotide sequence ID" value="NZ_CP053015.1"/>
</dbReference>
<dbReference type="PANTHER" id="PTHR48111">
    <property type="entry name" value="REGULATOR OF RPOS"/>
    <property type="match status" value="1"/>
</dbReference>
<feature type="domain" description="Response regulatory" evidence="8">
    <location>
        <begin position="12"/>
        <end position="126"/>
    </location>
</feature>
<dbReference type="GO" id="GO:0000976">
    <property type="term" value="F:transcription cis-regulatory region binding"/>
    <property type="evidence" value="ECO:0007669"/>
    <property type="project" value="TreeGrafter"/>
</dbReference>
<evidence type="ECO:0000313" key="11">
    <source>
        <dbReference type="Proteomes" id="UP000503018"/>
    </source>
</evidence>
<protein>
    <recommendedName>
        <fullName evidence="12">Response regulator transcription factor</fullName>
    </recommendedName>
</protein>
<dbReference type="Pfam" id="PF00486">
    <property type="entry name" value="Trans_reg_C"/>
    <property type="match status" value="1"/>
</dbReference>
<dbReference type="SUPFAM" id="SSF46894">
    <property type="entry name" value="C-terminal effector domain of the bipartite response regulators"/>
    <property type="match status" value="1"/>
</dbReference>
<reference evidence="10 11" key="1">
    <citation type="submission" date="2020-01" db="EMBL/GenBank/DDBJ databases">
        <title>Sphingomonas sp. strain CSW-10.</title>
        <authorList>
            <person name="Chen W.-M."/>
        </authorList>
    </citation>
    <scope>NUCLEOTIDE SEQUENCE [LARGE SCALE GENOMIC DNA]</scope>
    <source>
        <strain evidence="10 11">CSW-10</strain>
    </source>
</reference>
<evidence type="ECO:0000256" key="1">
    <source>
        <dbReference type="ARBA" id="ARBA00022553"/>
    </source>
</evidence>
<keyword evidence="4 7" id="KW-0238">DNA-binding</keyword>
<dbReference type="KEGG" id="slan:GV829_13800"/>
<name>A0A6M4AW57_9SPHN</name>
<organism evidence="10 11">
    <name type="scientific">Sphingomonas lacunae</name>
    <dbReference type="NCBI Taxonomy" id="2698828"/>
    <lineage>
        <taxon>Bacteria</taxon>
        <taxon>Pseudomonadati</taxon>
        <taxon>Pseudomonadota</taxon>
        <taxon>Alphaproteobacteria</taxon>
        <taxon>Sphingomonadales</taxon>
        <taxon>Sphingomonadaceae</taxon>
        <taxon>Sphingomonas</taxon>
    </lineage>
</organism>
<keyword evidence="3" id="KW-0805">Transcription regulation</keyword>
<evidence type="ECO:0000313" key="10">
    <source>
        <dbReference type="EMBL" id="QJQ33377.1"/>
    </source>
</evidence>
<feature type="DNA-binding region" description="OmpR/PhoB-type" evidence="7">
    <location>
        <begin position="133"/>
        <end position="231"/>
    </location>
</feature>
<dbReference type="EMBL" id="CP053015">
    <property type="protein sequence ID" value="QJQ33377.1"/>
    <property type="molecule type" value="Genomic_DNA"/>
</dbReference>
<dbReference type="Gene3D" id="6.10.250.690">
    <property type="match status" value="1"/>
</dbReference>
<sequence length="244" mass="27046">MMIAADGQPPVRLALFEPEPTASAKLACLLRAHGALPVLMPDPAIASRAWQDEAHEAIIANPFRSRADPRTAITLFREMAGCRAFLALTPDDVAEQRIMAMQAGADDAFAVSGDPREMMARLSALLRRRTPSATMLACDELTIDLIRRSVNRAGRNIAMPLREFDLLAWLARSADRVVTRHDLLRAVWRIDFDPGTNRIEVHMSRLRQRIDAGHEHAMLRTVKGSGYALVSRSGARMLQQLGSF</sequence>
<dbReference type="InterPro" id="IPR036388">
    <property type="entry name" value="WH-like_DNA-bd_sf"/>
</dbReference>
<keyword evidence="2" id="KW-0902">Two-component regulatory system</keyword>
<dbReference type="InterPro" id="IPR011006">
    <property type="entry name" value="CheY-like_superfamily"/>
</dbReference>
<dbReference type="InterPro" id="IPR039420">
    <property type="entry name" value="WalR-like"/>
</dbReference>
<dbReference type="Gene3D" id="1.10.10.10">
    <property type="entry name" value="Winged helix-like DNA-binding domain superfamily/Winged helix DNA-binding domain"/>
    <property type="match status" value="1"/>
</dbReference>
<evidence type="ECO:0000256" key="3">
    <source>
        <dbReference type="ARBA" id="ARBA00023015"/>
    </source>
</evidence>
<dbReference type="GO" id="GO:0032993">
    <property type="term" value="C:protein-DNA complex"/>
    <property type="evidence" value="ECO:0007669"/>
    <property type="project" value="TreeGrafter"/>
</dbReference>
<comment type="caution">
    <text evidence="6">Lacks conserved residue(s) required for the propagation of feature annotation.</text>
</comment>
<evidence type="ECO:0000256" key="4">
    <source>
        <dbReference type="ARBA" id="ARBA00023125"/>
    </source>
</evidence>
<dbReference type="SMART" id="SM00862">
    <property type="entry name" value="Trans_reg_C"/>
    <property type="match status" value="1"/>
</dbReference>
<dbReference type="AlphaFoldDB" id="A0A6M4AW57"/>
<dbReference type="SUPFAM" id="SSF52172">
    <property type="entry name" value="CheY-like"/>
    <property type="match status" value="1"/>
</dbReference>
<dbReference type="InterPro" id="IPR001867">
    <property type="entry name" value="OmpR/PhoB-type_DNA-bd"/>
</dbReference>
<dbReference type="GO" id="GO:0006355">
    <property type="term" value="P:regulation of DNA-templated transcription"/>
    <property type="evidence" value="ECO:0007669"/>
    <property type="project" value="InterPro"/>
</dbReference>
<keyword evidence="1" id="KW-0597">Phosphoprotein</keyword>
<accession>A0A6M4AW57</accession>
<proteinExistence type="predicted"/>
<dbReference type="CDD" id="cd00383">
    <property type="entry name" value="trans_reg_C"/>
    <property type="match status" value="1"/>
</dbReference>
<evidence type="ECO:0000256" key="7">
    <source>
        <dbReference type="PROSITE-ProRule" id="PRU01091"/>
    </source>
</evidence>
<gene>
    <name evidence="10" type="ORF">GV829_13800</name>
</gene>
<evidence type="ECO:0000256" key="6">
    <source>
        <dbReference type="PROSITE-ProRule" id="PRU00169"/>
    </source>
</evidence>
<evidence type="ECO:0000256" key="5">
    <source>
        <dbReference type="ARBA" id="ARBA00023163"/>
    </source>
</evidence>
<evidence type="ECO:0000256" key="2">
    <source>
        <dbReference type="ARBA" id="ARBA00023012"/>
    </source>
</evidence>
<dbReference type="PROSITE" id="PS50110">
    <property type="entry name" value="RESPONSE_REGULATORY"/>
    <property type="match status" value="1"/>
</dbReference>
<dbReference type="GO" id="GO:0005829">
    <property type="term" value="C:cytosol"/>
    <property type="evidence" value="ECO:0007669"/>
    <property type="project" value="TreeGrafter"/>
</dbReference>
<keyword evidence="11" id="KW-1185">Reference proteome</keyword>
<evidence type="ECO:0008006" key="12">
    <source>
        <dbReference type="Google" id="ProtNLM"/>
    </source>
</evidence>
<feature type="domain" description="OmpR/PhoB-type" evidence="9">
    <location>
        <begin position="133"/>
        <end position="231"/>
    </location>
</feature>
<keyword evidence="5" id="KW-0804">Transcription</keyword>
<dbReference type="Proteomes" id="UP000503018">
    <property type="component" value="Chromosome"/>
</dbReference>
<dbReference type="InterPro" id="IPR001789">
    <property type="entry name" value="Sig_transdc_resp-reg_receiver"/>
</dbReference>
<evidence type="ECO:0000259" key="8">
    <source>
        <dbReference type="PROSITE" id="PS50110"/>
    </source>
</evidence>
<dbReference type="PANTHER" id="PTHR48111:SF1">
    <property type="entry name" value="TWO-COMPONENT RESPONSE REGULATOR ORR33"/>
    <property type="match status" value="1"/>
</dbReference>
<evidence type="ECO:0000259" key="9">
    <source>
        <dbReference type="PROSITE" id="PS51755"/>
    </source>
</evidence>
<dbReference type="PROSITE" id="PS51755">
    <property type="entry name" value="OMPR_PHOB"/>
    <property type="match status" value="1"/>
</dbReference>
<dbReference type="InterPro" id="IPR016032">
    <property type="entry name" value="Sig_transdc_resp-reg_C-effctor"/>
</dbReference>
<dbReference type="GO" id="GO:0000156">
    <property type="term" value="F:phosphorelay response regulator activity"/>
    <property type="evidence" value="ECO:0007669"/>
    <property type="project" value="TreeGrafter"/>
</dbReference>